<dbReference type="AlphaFoldDB" id="A0A7C9DP06"/>
<dbReference type="EMBL" id="GISG01146282">
    <property type="protein sequence ID" value="MBA4646446.1"/>
    <property type="molecule type" value="Transcribed_RNA"/>
</dbReference>
<dbReference type="SUPFAM" id="SSF52266">
    <property type="entry name" value="SGNH hydrolase"/>
    <property type="match status" value="1"/>
</dbReference>
<dbReference type="EC" id="3.1.1.3" evidence="3"/>
<protein>
    <submittedName>
        <fullName evidence="3">Triacylglycerol lipase</fullName>
        <ecNumber evidence="3">3.1.1.3</ecNumber>
    </submittedName>
</protein>
<organism evidence="3">
    <name type="scientific">Opuntia streptacantha</name>
    <name type="common">Prickly pear cactus</name>
    <name type="synonym">Opuntia cardona</name>
    <dbReference type="NCBI Taxonomy" id="393608"/>
    <lineage>
        <taxon>Eukaryota</taxon>
        <taxon>Viridiplantae</taxon>
        <taxon>Streptophyta</taxon>
        <taxon>Embryophyta</taxon>
        <taxon>Tracheophyta</taxon>
        <taxon>Spermatophyta</taxon>
        <taxon>Magnoliopsida</taxon>
        <taxon>eudicotyledons</taxon>
        <taxon>Gunneridae</taxon>
        <taxon>Pentapetalae</taxon>
        <taxon>Caryophyllales</taxon>
        <taxon>Cactineae</taxon>
        <taxon>Cactaceae</taxon>
        <taxon>Opuntioideae</taxon>
        <taxon>Opuntia</taxon>
    </lineage>
</organism>
<dbReference type="CDD" id="cd01837">
    <property type="entry name" value="SGNH_plant_lipase_like"/>
    <property type="match status" value="1"/>
</dbReference>
<keyword evidence="3" id="KW-0378">Hydrolase</keyword>
<name>A0A7C9DP06_OPUST</name>
<evidence type="ECO:0000313" key="3">
    <source>
        <dbReference type="EMBL" id="MBA4646446.1"/>
    </source>
</evidence>
<comment type="similarity">
    <text evidence="1">Belongs to the 'GDSL' lipolytic enzyme family.</text>
</comment>
<dbReference type="Gene3D" id="3.40.50.1110">
    <property type="entry name" value="SGNH hydrolase"/>
    <property type="match status" value="1"/>
</dbReference>
<reference evidence="3" key="2">
    <citation type="submission" date="2020-07" db="EMBL/GenBank/DDBJ databases">
        <authorList>
            <person name="Vera ALvarez R."/>
            <person name="Arias-Moreno D.M."/>
            <person name="Jimenez-Jacinto V."/>
            <person name="Jimenez-Bremont J.F."/>
            <person name="Swaminathan K."/>
            <person name="Moose S.P."/>
            <person name="Guerrero-Gonzalez M.L."/>
            <person name="Marino-Ramirez L."/>
            <person name="Landsman D."/>
            <person name="Rodriguez-Kessler M."/>
            <person name="Delgado-Sanchez P."/>
        </authorList>
    </citation>
    <scope>NUCLEOTIDE SEQUENCE</scope>
    <source>
        <tissue evidence="3">Cladode</tissue>
    </source>
</reference>
<dbReference type="GO" id="GO:0004806">
    <property type="term" value="F:triacylglycerol lipase activity"/>
    <property type="evidence" value="ECO:0007669"/>
    <property type="project" value="UniProtKB-EC"/>
</dbReference>
<dbReference type="InterPro" id="IPR050592">
    <property type="entry name" value="GDSL_lipolytic_enzyme"/>
</dbReference>
<sequence length="382" mass="42454">MFLGMANSTNSPLYSIFILSVLLFLLMTSLVISASADPGSEPDPKAPSNSVSAIFVFGDSTSDPGNNNYVTTPFKSNFSPYGRDFPNRIATGRFTNGRLAADFIASYVGVKELVPPYLDDSLSVDELLTGVSFASAGSGYDPLTPRLSGVISMSTQLDYFKEYKTRVETIMGEEQAMEHIHKALFLISAGTNDFVVNYYTVPLRRRMYTVSQYQQFLLQNVHEFVKGLWELGARKIGVVGLPPIGCLPMVITLKSDNSVSQRGCIESLSSVARDYNQLLETRLFDLQLMLQDCVTKIVYVDAYSAMADMVHGTGNFNYSFEQVSSGCCGTGYLEASFLCNRASYVCRDASKYMFWDSIHPTEMTYYLLFRNLTPVIDYVTKN</sequence>
<feature type="chain" id="PRO_5028324297" evidence="2">
    <location>
        <begin position="37"/>
        <end position="382"/>
    </location>
</feature>
<dbReference type="Pfam" id="PF00657">
    <property type="entry name" value="Lipase_GDSL"/>
    <property type="match status" value="1"/>
</dbReference>
<dbReference type="PANTHER" id="PTHR45642:SF3">
    <property type="entry name" value="OS09G0540400 PROTEIN"/>
    <property type="match status" value="1"/>
</dbReference>
<evidence type="ECO:0000256" key="1">
    <source>
        <dbReference type="ARBA" id="ARBA00008668"/>
    </source>
</evidence>
<evidence type="ECO:0000256" key="2">
    <source>
        <dbReference type="SAM" id="SignalP"/>
    </source>
</evidence>
<feature type="signal peptide" evidence="2">
    <location>
        <begin position="1"/>
        <end position="36"/>
    </location>
</feature>
<dbReference type="PANTHER" id="PTHR45642">
    <property type="entry name" value="GDSL ESTERASE/LIPASE EXL3"/>
    <property type="match status" value="1"/>
</dbReference>
<dbReference type="InterPro" id="IPR036514">
    <property type="entry name" value="SGNH_hydro_sf"/>
</dbReference>
<proteinExistence type="inferred from homology"/>
<dbReference type="InterPro" id="IPR035669">
    <property type="entry name" value="SGNH_plant_lipase-like"/>
</dbReference>
<reference evidence="3" key="1">
    <citation type="journal article" date="2013" name="J. Plant Res.">
        <title>Effect of fungi and light on seed germination of three Opuntia species from semiarid lands of central Mexico.</title>
        <authorList>
            <person name="Delgado-Sanchez P."/>
            <person name="Jimenez-Bremont J.F."/>
            <person name="Guerrero-Gonzalez Mde L."/>
            <person name="Flores J."/>
        </authorList>
    </citation>
    <scope>NUCLEOTIDE SEQUENCE</scope>
    <source>
        <tissue evidence="3">Cladode</tissue>
    </source>
</reference>
<dbReference type="InterPro" id="IPR001087">
    <property type="entry name" value="GDSL"/>
</dbReference>
<accession>A0A7C9DP06</accession>
<keyword evidence="2" id="KW-0732">Signal</keyword>